<feature type="domain" description="Integrase catalytic" evidence="2">
    <location>
        <begin position="5"/>
        <end position="169"/>
    </location>
</feature>
<dbReference type="InterPro" id="IPR050951">
    <property type="entry name" value="Retrovirus_Pol_polyprotein"/>
</dbReference>
<dbReference type="PROSITE" id="PS50994">
    <property type="entry name" value="INTEGRASE"/>
    <property type="match status" value="1"/>
</dbReference>
<dbReference type="OrthoDB" id="3158924at2759"/>
<keyword evidence="1" id="KW-0694">RNA-binding</keyword>
<evidence type="ECO:0000256" key="1">
    <source>
        <dbReference type="ARBA" id="ARBA00022884"/>
    </source>
</evidence>
<name>A0A9Q3BUY5_9BASI</name>
<dbReference type="Proteomes" id="UP000765509">
    <property type="component" value="Unassembled WGS sequence"/>
</dbReference>
<reference evidence="3" key="1">
    <citation type="submission" date="2021-03" db="EMBL/GenBank/DDBJ databases">
        <title>Draft genome sequence of rust myrtle Austropuccinia psidii MF-1, a brazilian biotype.</title>
        <authorList>
            <person name="Quecine M.C."/>
            <person name="Pachon D.M.R."/>
            <person name="Bonatelli M.L."/>
            <person name="Correr F.H."/>
            <person name="Franceschini L.M."/>
            <person name="Leite T.F."/>
            <person name="Margarido G.R.A."/>
            <person name="Almeida C.A."/>
            <person name="Ferrarezi J.A."/>
            <person name="Labate C.A."/>
        </authorList>
    </citation>
    <scope>NUCLEOTIDE SEQUENCE</scope>
    <source>
        <strain evidence="3">MF-1</strain>
    </source>
</reference>
<dbReference type="AlphaFoldDB" id="A0A9Q3BUY5"/>
<gene>
    <name evidence="3" type="ORF">O181_011694</name>
</gene>
<organism evidence="3 4">
    <name type="scientific">Austropuccinia psidii MF-1</name>
    <dbReference type="NCBI Taxonomy" id="1389203"/>
    <lineage>
        <taxon>Eukaryota</taxon>
        <taxon>Fungi</taxon>
        <taxon>Dikarya</taxon>
        <taxon>Basidiomycota</taxon>
        <taxon>Pucciniomycotina</taxon>
        <taxon>Pucciniomycetes</taxon>
        <taxon>Pucciniales</taxon>
        <taxon>Sphaerophragmiaceae</taxon>
        <taxon>Austropuccinia</taxon>
    </lineage>
</organism>
<evidence type="ECO:0000313" key="4">
    <source>
        <dbReference type="Proteomes" id="UP000765509"/>
    </source>
</evidence>
<accession>A0A9Q3BUY5</accession>
<comment type="caution">
    <text evidence="3">The sequence shown here is derived from an EMBL/GenBank/DDBJ whole genome shotgun (WGS) entry which is preliminary data.</text>
</comment>
<dbReference type="GO" id="GO:0005634">
    <property type="term" value="C:nucleus"/>
    <property type="evidence" value="ECO:0007669"/>
    <property type="project" value="UniProtKB-ARBA"/>
</dbReference>
<sequence length="246" mass="27840">MIKLQEHSRLWETVHMDCVTGLPPPGSNRNYNDCIVSFDSFSKTKIALPFHKDDKSMDKALLMRNRVASWTGIFTNITSESDPKFTSELWKNPHQLLGTKLSFSTTDNPKTDDLAEKMIQTLYDITSAHASTIQTPSILDKGWNPRLPQDPLRNDFSGQQPTAARFKEMLEKASKDAVRFVEDTFAYAKDKWDRSRPTPDFKLGDLVILSATKLNNIKVCKNLKDSFSDLFSQNTGLGKCCLSINI</sequence>
<dbReference type="PANTHER" id="PTHR37984:SF5">
    <property type="entry name" value="PROTEIN NYNRIN-LIKE"/>
    <property type="match status" value="1"/>
</dbReference>
<dbReference type="PANTHER" id="PTHR37984">
    <property type="entry name" value="PROTEIN CBG26694"/>
    <property type="match status" value="1"/>
</dbReference>
<dbReference type="GO" id="GO:0003723">
    <property type="term" value="F:RNA binding"/>
    <property type="evidence" value="ECO:0007669"/>
    <property type="project" value="UniProtKB-KW"/>
</dbReference>
<dbReference type="EMBL" id="AVOT02002935">
    <property type="protein sequence ID" value="MBW0471979.1"/>
    <property type="molecule type" value="Genomic_DNA"/>
</dbReference>
<dbReference type="GO" id="GO:0015074">
    <property type="term" value="P:DNA integration"/>
    <property type="evidence" value="ECO:0007669"/>
    <property type="project" value="InterPro"/>
</dbReference>
<dbReference type="Gene3D" id="3.30.420.10">
    <property type="entry name" value="Ribonuclease H-like superfamily/Ribonuclease H"/>
    <property type="match status" value="1"/>
</dbReference>
<evidence type="ECO:0000259" key="2">
    <source>
        <dbReference type="PROSITE" id="PS50994"/>
    </source>
</evidence>
<dbReference type="InterPro" id="IPR001584">
    <property type="entry name" value="Integrase_cat-core"/>
</dbReference>
<keyword evidence="4" id="KW-1185">Reference proteome</keyword>
<dbReference type="InterPro" id="IPR012337">
    <property type="entry name" value="RNaseH-like_sf"/>
</dbReference>
<dbReference type="InterPro" id="IPR036397">
    <property type="entry name" value="RNaseH_sf"/>
</dbReference>
<protein>
    <recommendedName>
        <fullName evidence="2">Integrase catalytic domain-containing protein</fullName>
    </recommendedName>
</protein>
<evidence type="ECO:0000313" key="3">
    <source>
        <dbReference type="EMBL" id="MBW0471979.1"/>
    </source>
</evidence>
<proteinExistence type="predicted"/>
<dbReference type="SUPFAM" id="SSF53098">
    <property type="entry name" value="Ribonuclease H-like"/>
    <property type="match status" value="1"/>
</dbReference>